<evidence type="ECO:0000313" key="2">
    <source>
        <dbReference type="Proteomes" id="UP000224460"/>
    </source>
</evidence>
<sequence>MEKFEYKATTLPDLIQIKPQVFEDERGYFLESYNQAFLERLGVKKQFVQDNESCSKKNVLRGLHFQYKEPQGKLVRVIKGMLFDVAVDLRQNSPTFGKWEGFILSDENKMQLYIPEGFAHGFLVLSEEVIFHYKCTSFYRPEYEGGILWNDPTLAIQWPIEDIGLLILSEKDKKQQSFATYQK</sequence>
<keyword evidence="2" id="KW-1185">Reference proteome</keyword>
<gene>
    <name evidence="1" type="primary">rfbC</name>
    <name evidence="1" type="ORF">CS063_07615</name>
</gene>
<dbReference type="EMBL" id="PEDL01000006">
    <property type="protein sequence ID" value="PHV70883.1"/>
    <property type="molecule type" value="Genomic_DNA"/>
</dbReference>
<protein>
    <submittedName>
        <fullName evidence="1">dTDP-4-dehydrorhamnose 3,5-epimerase</fullName>
    </submittedName>
</protein>
<accession>A0AC61DDN4</accession>
<organism evidence="1 2">
    <name type="scientific">Sporanaerobium hydrogeniformans</name>
    <dbReference type="NCBI Taxonomy" id="3072179"/>
    <lineage>
        <taxon>Bacteria</taxon>
        <taxon>Bacillati</taxon>
        <taxon>Bacillota</taxon>
        <taxon>Clostridia</taxon>
        <taxon>Lachnospirales</taxon>
        <taxon>Lachnospiraceae</taxon>
        <taxon>Sporanaerobium</taxon>
    </lineage>
</organism>
<comment type="caution">
    <text evidence="1">The sequence shown here is derived from an EMBL/GenBank/DDBJ whole genome shotgun (WGS) entry which is preliminary data.</text>
</comment>
<dbReference type="Proteomes" id="UP000224460">
    <property type="component" value="Unassembled WGS sequence"/>
</dbReference>
<name>A0AC61DDN4_9FIRM</name>
<evidence type="ECO:0000313" key="1">
    <source>
        <dbReference type="EMBL" id="PHV70883.1"/>
    </source>
</evidence>
<reference evidence="1" key="1">
    <citation type="submission" date="2017-10" db="EMBL/GenBank/DDBJ databases">
        <title>Genome sequence of cellulolytic Lachnospiraceae bacterium XHS1971 isolated from hotspring sediment.</title>
        <authorList>
            <person name="Vasudevan G."/>
            <person name="Joshi A.J."/>
            <person name="Hivarkar S."/>
            <person name="Lanjekar V.B."/>
            <person name="Dhakephalkar P.K."/>
            <person name="Dagar S."/>
        </authorList>
    </citation>
    <scope>NUCLEOTIDE SEQUENCE</scope>
    <source>
        <strain evidence="1">XHS1971</strain>
    </source>
</reference>
<proteinExistence type="predicted"/>